<dbReference type="InterPro" id="IPR052795">
    <property type="entry name" value="RREB1"/>
</dbReference>
<feature type="compositionally biased region" description="Polar residues" evidence="1">
    <location>
        <begin position="300"/>
        <end position="313"/>
    </location>
</feature>
<feature type="domain" description="C2H2-type" evidence="2">
    <location>
        <begin position="41"/>
        <end position="68"/>
    </location>
</feature>
<dbReference type="GO" id="GO:0000978">
    <property type="term" value="F:RNA polymerase II cis-regulatory region sequence-specific DNA binding"/>
    <property type="evidence" value="ECO:0007669"/>
    <property type="project" value="TreeGrafter"/>
</dbReference>
<dbReference type="Pfam" id="PF00096">
    <property type="entry name" value="zf-C2H2"/>
    <property type="match status" value="3"/>
</dbReference>
<dbReference type="SUPFAM" id="SSF57667">
    <property type="entry name" value="beta-beta-alpha zinc fingers"/>
    <property type="match status" value="1"/>
</dbReference>
<dbReference type="Proteomes" id="UP000616769">
    <property type="component" value="Unassembled WGS sequence"/>
</dbReference>
<evidence type="ECO:0000313" key="4">
    <source>
        <dbReference type="Proteomes" id="UP000616769"/>
    </source>
</evidence>
<comment type="caution">
    <text evidence="3">The sequence shown here is derived from an EMBL/GenBank/DDBJ whole genome shotgun (WGS) entry which is preliminary data.</text>
</comment>
<dbReference type="InterPro" id="IPR036236">
    <property type="entry name" value="Znf_C2H2_sf"/>
</dbReference>
<dbReference type="PANTHER" id="PTHR46451:SF1">
    <property type="entry name" value="RAS-RESPONSIVE ELEMENT-BINDING PROTEIN 1"/>
    <property type="match status" value="1"/>
</dbReference>
<dbReference type="PANTHER" id="PTHR46451">
    <property type="entry name" value="RAS-RESPONSIVE ELEMENT-BINDING PROTEIN 1"/>
    <property type="match status" value="1"/>
</dbReference>
<accession>A0A132A8U3</accession>
<feature type="compositionally biased region" description="Low complexity" evidence="1">
    <location>
        <begin position="237"/>
        <end position="252"/>
    </location>
</feature>
<protein>
    <submittedName>
        <fullName evidence="3">Zinc-finger double domain containing protein 6</fullName>
    </submittedName>
</protein>
<dbReference type="PROSITE" id="PS00028">
    <property type="entry name" value="ZINC_FINGER_C2H2_1"/>
    <property type="match status" value="3"/>
</dbReference>
<dbReference type="VEuPathDB" id="VectorBase:SSCA007196"/>
<dbReference type="OrthoDB" id="6077919at2759"/>
<name>A0A132A8U3_SARSC</name>
<keyword evidence="3" id="KW-0479">Metal-binding</keyword>
<feature type="domain" description="C2H2-type" evidence="2">
    <location>
        <begin position="69"/>
        <end position="91"/>
    </location>
</feature>
<feature type="region of interest" description="Disordered" evidence="1">
    <location>
        <begin position="300"/>
        <end position="359"/>
    </location>
</feature>
<dbReference type="AlphaFoldDB" id="A0A132A8U3"/>
<dbReference type="FunFam" id="3.30.160.60:FF:001788">
    <property type="entry name" value="ras-responsive element-binding protein 1"/>
    <property type="match status" value="1"/>
</dbReference>
<organism evidence="3 4">
    <name type="scientific">Sarcoptes scabiei</name>
    <name type="common">Itch mite</name>
    <name type="synonym">Acarus scabiei</name>
    <dbReference type="NCBI Taxonomy" id="52283"/>
    <lineage>
        <taxon>Eukaryota</taxon>
        <taxon>Metazoa</taxon>
        <taxon>Ecdysozoa</taxon>
        <taxon>Arthropoda</taxon>
        <taxon>Chelicerata</taxon>
        <taxon>Arachnida</taxon>
        <taxon>Acari</taxon>
        <taxon>Acariformes</taxon>
        <taxon>Sarcoptiformes</taxon>
        <taxon>Astigmata</taxon>
        <taxon>Psoroptidia</taxon>
        <taxon>Sarcoptoidea</taxon>
        <taxon>Sarcoptidae</taxon>
        <taxon>Sarcoptinae</taxon>
        <taxon>Sarcoptes</taxon>
    </lineage>
</organism>
<proteinExistence type="predicted"/>
<dbReference type="PROSITE" id="PS50157">
    <property type="entry name" value="ZINC_FINGER_C2H2_2"/>
    <property type="match status" value="3"/>
</dbReference>
<feature type="compositionally biased region" description="Polar residues" evidence="1">
    <location>
        <begin position="334"/>
        <end position="359"/>
    </location>
</feature>
<sequence length="483" mass="52095">MGNVAYLGEESFKCPVCGIKLDSQHTFTLHIRSHNPNDHSNTCSLCGKTLSSASSLDRHMLIHSGERPFKCSLCGMAFTTNGNMHRHMRTHGHGSIGYTPRGQKRRAKLLSQALEKAMAAAAAGEQVDFDAINRLKKSILESKVITPIPTPASIDPKKNGTKQQTTTLAKNFPEQILSSLTSNVPIEVAAAAAVAAHNSGQSKLAIDLASHLMKSNPNPNPNTQPSGKKQKIKNKSMNKSVSNGSSSPSSSSCTSSLRSLSCLLTNSNASQTSSIKNEKNESIYNQLSDSFERGIPIQHSLSTSLTSEPNSGKNRPGRKRKRSSLNSCALAVSPSETTRHTNSGIGNIQSSPSTSFKQSKPPSKCPICAHSIHSTTELHVHMMTFHFQERLFCNDCGMILDNYDTYTQHHCTASAATVMNALAQNPNLRSDLLFCSSNTFRMNFSSAGSISNLELLKGLSSSSDLTTNLLKAAQLANFTQPAF</sequence>
<gene>
    <name evidence="3" type="ORF">QR98_0058840</name>
</gene>
<evidence type="ECO:0000256" key="1">
    <source>
        <dbReference type="SAM" id="MobiDB-lite"/>
    </source>
</evidence>
<dbReference type="GO" id="GO:0008270">
    <property type="term" value="F:zinc ion binding"/>
    <property type="evidence" value="ECO:0007669"/>
    <property type="project" value="UniProtKB-KW"/>
</dbReference>
<dbReference type="EMBL" id="JXLN01011555">
    <property type="protein sequence ID" value="KPM07392.1"/>
    <property type="molecule type" value="Genomic_DNA"/>
</dbReference>
<reference evidence="3 4" key="1">
    <citation type="journal article" date="2015" name="Parasit. Vectors">
        <title>Draft genome of the scabies mite.</title>
        <authorList>
            <person name="Rider S.D.Jr."/>
            <person name="Morgan M.S."/>
            <person name="Arlian L.G."/>
        </authorList>
    </citation>
    <scope>NUCLEOTIDE SEQUENCE [LARGE SCALE GENOMIC DNA]</scope>
    <source>
        <strain evidence="3">Arlian Lab</strain>
    </source>
</reference>
<dbReference type="GO" id="GO:0001228">
    <property type="term" value="F:DNA-binding transcription activator activity, RNA polymerase II-specific"/>
    <property type="evidence" value="ECO:0007669"/>
    <property type="project" value="TreeGrafter"/>
</dbReference>
<keyword evidence="3" id="KW-0863">Zinc-finger</keyword>
<dbReference type="GO" id="GO:0005634">
    <property type="term" value="C:nucleus"/>
    <property type="evidence" value="ECO:0007669"/>
    <property type="project" value="TreeGrafter"/>
</dbReference>
<dbReference type="SMART" id="SM00355">
    <property type="entry name" value="ZnF_C2H2"/>
    <property type="match status" value="4"/>
</dbReference>
<evidence type="ECO:0000259" key="2">
    <source>
        <dbReference type="PROSITE" id="PS50157"/>
    </source>
</evidence>
<dbReference type="InterPro" id="IPR013087">
    <property type="entry name" value="Znf_C2H2_type"/>
</dbReference>
<evidence type="ECO:0000313" key="3">
    <source>
        <dbReference type="EMBL" id="KPM07392.1"/>
    </source>
</evidence>
<feature type="domain" description="C2H2-type" evidence="2">
    <location>
        <begin position="12"/>
        <end position="39"/>
    </location>
</feature>
<dbReference type="Gene3D" id="3.30.160.60">
    <property type="entry name" value="Classic Zinc Finger"/>
    <property type="match status" value="2"/>
</dbReference>
<dbReference type="FunFam" id="3.30.160.60:FF:000682">
    <property type="entry name" value="ras-responsive element-binding protein 1 isoform X1"/>
    <property type="match status" value="1"/>
</dbReference>
<feature type="region of interest" description="Disordered" evidence="1">
    <location>
        <begin position="212"/>
        <end position="252"/>
    </location>
</feature>
<keyword evidence="3" id="KW-0862">Zinc</keyword>